<name>A0ABQ8TJQ6_PERAM</name>
<dbReference type="InterPro" id="IPR016186">
    <property type="entry name" value="C-type_lectin-like/link_sf"/>
</dbReference>
<feature type="region of interest" description="Disordered" evidence="1">
    <location>
        <begin position="1"/>
        <end position="47"/>
    </location>
</feature>
<dbReference type="Proteomes" id="UP001148838">
    <property type="component" value="Unassembled WGS sequence"/>
</dbReference>
<dbReference type="InterPro" id="IPR016187">
    <property type="entry name" value="CTDL_fold"/>
</dbReference>
<dbReference type="SUPFAM" id="SSF56436">
    <property type="entry name" value="C-type lectin-like"/>
    <property type="match status" value="1"/>
</dbReference>
<dbReference type="SMART" id="SM00034">
    <property type="entry name" value="CLECT"/>
    <property type="match status" value="1"/>
</dbReference>
<evidence type="ECO:0000313" key="4">
    <source>
        <dbReference type="Proteomes" id="UP001148838"/>
    </source>
</evidence>
<dbReference type="InterPro" id="IPR001304">
    <property type="entry name" value="C-type_lectin-like"/>
</dbReference>
<organism evidence="3 4">
    <name type="scientific">Periplaneta americana</name>
    <name type="common">American cockroach</name>
    <name type="synonym">Blatta americana</name>
    <dbReference type="NCBI Taxonomy" id="6978"/>
    <lineage>
        <taxon>Eukaryota</taxon>
        <taxon>Metazoa</taxon>
        <taxon>Ecdysozoa</taxon>
        <taxon>Arthropoda</taxon>
        <taxon>Hexapoda</taxon>
        <taxon>Insecta</taxon>
        <taxon>Pterygota</taxon>
        <taxon>Neoptera</taxon>
        <taxon>Polyneoptera</taxon>
        <taxon>Dictyoptera</taxon>
        <taxon>Blattodea</taxon>
        <taxon>Blattoidea</taxon>
        <taxon>Blattidae</taxon>
        <taxon>Blattinae</taxon>
        <taxon>Periplaneta</taxon>
    </lineage>
</organism>
<dbReference type="EMBL" id="JAJSOF020000009">
    <property type="protein sequence ID" value="KAJ4446197.1"/>
    <property type="molecule type" value="Genomic_DNA"/>
</dbReference>
<keyword evidence="4" id="KW-1185">Reference proteome</keyword>
<protein>
    <recommendedName>
        <fullName evidence="2">C-type lectin domain-containing protein</fullName>
    </recommendedName>
</protein>
<feature type="domain" description="C-type lectin" evidence="2">
    <location>
        <begin position="63"/>
        <end position="183"/>
    </location>
</feature>
<dbReference type="Gene3D" id="3.10.100.10">
    <property type="entry name" value="Mannose-Binding Protein A, subunit A"/>
    <property type="match status" value="1"/>
</dbReference>
<dbReference type="PROSITE" id="PS50041">
    <property type="entry name" value="C_TYPE_LECTIN_2"/>
    <property type="match status" value="1"/>
</dbReference>
<reference evidence="3 4" key="1">
    <citation type="journal article" date="2022" name="Allergy">
        <title>Genome assembly and annotation of Periplaneta americana reveal a comprehensive cockroach allergen profile.</title>
        <authorList>
            <person name="Wang L."/>
            <person name="Xiong Q."/>
            <person name="Saelim N."/>
            <person name="Wang L."/>
            <person name="Nong W."/>
            <person name="Wan A.T."/>
            <person name="Shi M."/>
            <person name="Liu X."/>
            <person name="Cao Q."/>
            <person name="Hui J.H.L."/>
            <person name="Sookrung N."/>
            <person name="Leung T.F."/>
            <person name="Tungtrongchitr A."/>
            <person name="Tsui S.K.W."/>
        </authorList>
    </citation>
    <scope>NUCLEOTIDE SEQUENCE [LARGE SCALE GENOMIC DNA]</scope>
    <source>
        <strain evidence="3">PWHHKU_190912</strain>
    </source>
</reference>
<dbReference type="Pfam" id="PF00059">
    <property type="entry name" value="Lectin_C"/>
    <property type="match status" value="1"/>
</dbReference>
<evidence type="ECO:0000259" key="2">
    <source>
        <dbReference type="PROSITE" id="PS50041"/>
    </source>
</evidence>
<dbReference type="CDD" id="cd00037">
    <property type="entry name" value="CLECT"/>
    <property type="match status" value="1"/>
</dbReference>
<evidence type="ECO:0000313" key="3">
    <source>
        <dbReference type="EMBL" id="KAJ4446197.1"/>
    </source>
</evidence>
<accession>A0ABQ8TJQ6</accession>
<evidence type="ECO:0000256" key="1">
    <source>
        <dbReference type="SAM" id="MobiDB-lite"/>
    </source>
</evidence>
<sequence length="187" mass="20444">MAGSCEGGNEPAGSIKGISPPASETVASISEETARIPGEPAGIPSEPARIPADYELIPELGYYKFHTSLKTWHEALKVCEEEGGHLAVLNSEREAKALGIFWDRNPKFGDTEQSKWAHVGFHDSYKEGEYVTIFNKTIVESGYATWYGNDPDGGTNQNCGMASRKENLLADESCTYKTGFFCEIELP</sequence>
<dbReference type="PANTHER" id="PTHR22803">
    <property type="entry name" value="MANNOSE, PHOSPHOLIPASE, LECTIN RECEPTOR RELATED"/>
    <property type="match status" value="1"/>
</dbReference>
<proteinExistence type="predicted"/>
<comment type="caution">
    <text evidence="3">The sequence shown here is derived from an EMBL/GenBank/DDBJ whole genome shotgun (WGS) entry which is preliminary data.</text>
</comment>
<gene>
    <name evidence="3" type="ORF">ANN_12891</name>
</gene>
<dbReference type="InterPro" id="IPR050111">
    <property type="entry name" value="C-type_lectin/snaclec_domain"/>
</dbReference>